<dbReference type="InterPro" id="IPR032466">
    <property type="entry name" value="Metal_Hydrolase"/>
</dbReference>
<dbReference type="Proteomes" id="UP000031518">
    <property type="component" value="Unassembled WGS sequence"/>
</dbReference>
<evidence type="ECO:0000259" key="1">
    <source>
        <dbReference type="Pfam" id="PF01979"/>
    </source>
</evidence>
<keyword evidence="3" id="KW-1185">Reference proteome</keyword>
<dbReference type="PANTHER" id="PTHR43135">
    <property type="entry name" value="ALPHA-D-RIBOSE 1-METHYLPHOSPHONATE 5-TRIPHOSPHATE DIPHOSPHATASE"/>
    <property type="match status" value="1"/>
</dbReference>
<proteinExistence type="predicted"/>
<feature type="domain" description="Amidohydrolase-related" evidence="1">
    <location>
        <begin position="343"/>
        <end position="438"/>
    </location>
</feature>
<dbReference type="STRING" id="454194.PYK22_02635"/>
<gene>
    <name evidence="2" type="ORF">PYK22_02635</name>
</gene>
<dbReference type="GO" id="GO:0016810">
    <property type="term" value="F:hydrolase activity, acting on carbon-nitrogen (but not peptide) bonds"/>
    <property type="evidence" value="ECO:0007669"/>
    <property type="project" value="InterPro"/>
</dbReference>
<dbReference type="SUPFAM" id="SSF51338">
    <property type="entry name" value="Composite domain of metallo-dependent hydrolases"/>
    <property type="match status" value="1"/>
</dbReference>
<keyword evidence="2" id="KW-0378">Hydrolase</keyword>
<evidence type="ECO:0000313" key="2">
    <source>
        <dbReference type="EMBL" id="CDM66603.1"/>
    </source>
</evidence>
<dbReference type="EMBL" id="CBXV010000008">
    <property type="protein sequence ID" value="CDM66603.1"/>
    <property type="molecule type" value="Genomic_DNA"/>
</dbReference>
<dbReference type="InterPro" id="IPR051781">
    <property type="entry name" value="Metallo-dep_Hydrolase"/>
</dbReference>
<reference evidence="2 3" key="2">
    <citation type="submission" date="2015-01" db="EMBL/GenBank/DDBJ databases">
        <title>Complete genome sequence of Pyrinomonas methylaliphatogenes type strain K22T.</title>
        <authorList>
            <person name="Lee K.C.Y."/>
            <person name="Power J.F."/>
            <person name="Dunfield P.F."/>
            <person name="Morgan X.C."/>
            <person name="Huttenhower C."/>
            <person name="Stott M.B."/>
        </authorList>
    </citation>
    <scope>NUCLEOTIDE SEQUENCE [LARGE SCALE GENOMIC DNA]</scope>
    <source>
        <strain evidence="2 3">K22</strain>
    </source>
</reference>
<evidence type="ECO:0000313" key="3">
    <source>
        <dbReference type="Proteomes" id="UP000031518"/>
    </source>
</evidence>
<dbReference type="PANTHER" id="PTHR43135:SF3">
    <property type="entry name" value="ALPHA-D-RIBOSE 1-METHYLPHOSPHONATE 5-TRIPHOSPHATE DIPHOSPHATASE"/>
    <property type="match status" value="1"/>
</dbReference>
<protein>
    <submittedName>
        <fullName evidence="2">Amidohydrolase, imidazolonepropionase</fullName>
    </submittedName>
</protein>
<dbReference type="Gene3D" id="3.20.20.140">
    <property type="entry name" value="Metal-dependent hydrolases"/>
    <property type="match status" value="1"/>
</dbReference>
<accession>A0A0B6WZD4</accession>
<sequence length="456" mass="49214">MIMKKLAANPIKLSVIVLAFAAAIGAQQLNRVVVERVKTGPQGLYAIKNARIVTVAGPVIERGTVVIRDGKIEAVGANVSIPAGAQEIDASGLTVYPGMIDAGTSLGLVEVPTGAPGTVDLSEIGDMNPNAQAIIAINPHSAHVGVTRFNGVTTVATLPRGGIIAGQAAIINLDGTTQWEMALVPAAALVIDFPRVGGGGRAEFAFMQAQQRQPDLTEAIRARDQQVERLRKLLRDAEAYARAQEAYARDNRNVPRPDRNVVLEALVPYVRGERPVIFRADREQEIRAVIRFAEEMKLKPIILGGNDAWKVASLLHEKNIPVILDGVLDLPMREDDPYDLLFENAAKLQKAGVRFCISTGDTGAHVRDLPYHAGMAAAFGLPKDEALKAVTLYPAQILGIADRVGSIEPGKIANLVVADGDLLEPRTNIRYLFINGKQIPLVSRHTELYDQFKDRP</sequence>
<dbReference type="AlphaFoldDB" id="A0A0B6WZD4"/>
<reference evidence="2 3" key="1">
    <citation type="submission" date="2013-12" db="EMBL/GenBank/DDBJ databases">
        <authorList>
            <person name="Stott M."/>
        </authorList>
    </citation>
    <scope>NUCLEOTIDE SEQUENCE [LARGE SCALE GENOMIC DNA]</scope>
    <source>
        <strain evidence="2 3">K22</strain>
    </source>
</reference>
<dbReference type="RefSeq" id="WP_060635657.1">
    <property type="nucleotide sequence ID" value="NZ_CBXV010000008.1"/>
</dbReference>
<dbReference type="Pfam" id="PF01979">
    <property type="entry name" value="Amidohydro_1"/>
    <property type="match status" value="1"/>
</dbReference>
<dbReference type="OrthoDB" id="9802793at2"/>
<dbReference type="SUPFAM" id="SSF51556">
    <property type="entry name" value="Metallo-dependent hydrolases"/>
    <property type="match status" value="1"/>
</dbReference>
<organism evidence="2 3">
    <name type="scientific">Pyrinomonas methylaliphatogenes</name>
    <dbReference type="NCBI Taxonomy" id="454194"/>
    <lineage>
        <taxon>Bacteria</taxon>
        <taxon>Pseudomonadati</taxon>
        <taxon>Acidobacteriota</taxon>
        <taxon>Blastocatellia</taxon>
        <taxon>Blastocatellales</taxon>
        <taxon>Pyrinomonadaceae</taxon>
        <taxon>Pyrinomonas</taxon>
    </lineage>
</organism>
<name>A0A0B6WZD4_9BACT</name>
<dbReference type="InterPro" id="IPR011059">
    <property type="entry name" value="Metal-dep_hydrolase_composite"/>
</dbReference>
<dbReference type="Gene3D" id="2.30.40.10">
    <property type="entry name" value="Urease, subunit C, domain 1"/>
    <property type="match status" value="1"/>
</dbReference>
<dbReference type="InterPro" id="IPR006680">
    <property type="entry name" value="Amidohydro-rel"/>
</dbReference>